<keyword evidence="3" id="KW-1185">Reference proteome</keyword>
<keyword evidence="1" id="KW-1133">Transmembrane helix</keyword>
<protein>
    <submittedName>
        <fullName evidence="2">YiiX family permuted papain-like enzyme</fullName>
    </submittedName>
</protein>
<dbReference type="NCBIfam" id="NF007458">
    <property type="entry name" value="PRK10030.1"/>
    <property type="match status" value="1"/>
</dbReference>
<evidence type="ECO:0000313" key="2">
    <source>
        <dbReference type="EMBL" id="GAA3523150.1"/>
    </source>
</evidence>
<reference evidence="3" key="1">
    <citation type="journal article" date="2019" name="Int. J. Syst. Evol. Microbiol.">
        <title>The Global Catalogue of Microorganisms (GCM) 10K type strain sequencing project: providing services to taxonomists for standard genome sequencing and annotation.</title>
        <authorList>
            <consortium name="The Broad Institute Genomics Platform"/>
            <consortium name="The Broad Institute Genome Sequencing Center for Infectious Disease"/>
            <person name="Wu L."/>
            <person name="Ma J."/>
        </authorList>
    </citation>
    <scope>NUCLEOTIDE SEQUENCE [LARGE SCALE GENOMIC DNA]</scope>
    <source>
        <strain evidence="3">JCM 17106</strain>
    </source>
</reference>
<comment type="caution">
    <text evidence="2">The sequence shown here is derived from an EMBL/GenBank/DDBJ whole genome shotgun (WGS) entry which is preliminary data.</text>
</comment>
<evidence type="ECO:0000256" key="1">
    <source>
        <dbReference type="SAM" id="Phobius"/>
    </source>
</evidence>
<dbReference type="Gene3D" id="3.90.1720.10">
    <property type="entry name" value="endopeptidase domain like (from Nostoc punctiforme)"/>
    <property type="match status" value="1"/>
</dbReference>
<organism evidence="2 3">
    <name type="scientific">Aquimarina addita</name>
    <dbReference type="NCBI Taxonomy" id="870485"/>
    <lineage>
        <taxon>Bacteria</taxon>
        <taxon>Pseudomonadati</taxon>
        <taxon>Bacteroidota</taxon>
        <taxon>Flavobacteriia</taxon>
        <taxon>Flavobacteriales</taxon>
        <taxon>Flavobacteriaceae</taxon>
        <taxon>Aquimarina</taxon>
    </lineage>
</organism>
<keyword evidence="1" id="KW-0472">Membrane</keyword>
<dbReference type="SUPFAM" id="SSF54001">
    <property type="entry name" value="Cysteine proteinases"/>
    <property type="match status" value="1"/>
</dbReference>
<name>A0ABP6UXR4_9FLAO</name>
<sequence>MKKGKMFNKYILQVSLLIGVGIFINRSLWIESVKIQYTDKDKKVSYKTQERELKHGDLIFQTSLSNQSLAIQIATDSKYSHVGIIYKEGQDFFVYEAAKSVQLTPLHIWIARGENKKFVVKRWNQSSKFLTKEGIKKMKMIGEKYLGKEYDLKFEWSNDRIYCSELVWKIYKETFDVEIGQLERIKDLNLSSETVRTKLKERYGNTIPMEELIITPDRMFKSKKIGVITSN</sequence>
<feature type="transmembrane region" description="Helical" evidence="1">
    <location>
        <begin position="12"/>
        <end position="30"/>
    </location>
</feature>
<dbReference type="Proteomes" id="UP001500459">
    <property type="component" value="Unassembled WGS sequence"/>
</dbReference>
<dbReference type="EMBL" id="BAABCW010000033">
    <property type="protein sequence ID" value="GAA3523150.1"/>
    <property type="molecule type" value="Genomic_DNA"/>
</dbReference>
<dbReference type="Pfam" id="PF05708">
    <property type="entry name" value="Peptidase_C92"/>
    <property type="match status" value="1"/>
</dbReference>
<accession>A0ABP6UXR4</accession>
<dbReference type="InterPro" id="IPR038765">
    <property type="entry name" value="Papain-like_cys_pep_sf"/>
</dbReference>
<keyword evidence="1" id="KW-0812">Transmembrane</keyword>
<proteinExistence type="predicted"/>
<dbReference type="InterPro" id="IPR024453">
    <property type="entry name" value="Peptidase_C92"/>
</dbReference>
<gene>
    <name evidence="2" type="ORF">GCM10022393_42390</name>
</gene>
<evidence type="ECO:0000313" key="3">
    <source>
        <dbReference type="Proteomes" id="UP001500459"/>
    </source>
</evidence>